<feature type="region of interest" description="Disordered" evidence="5">
    <location>
        <begin position="21"/>
        <end position="121"/>
    </location>
</feature>
<evidence type="ECO:0000256" key="1">
    <source>
        <dbReference type="ARBA" id="ARBA00023015"/>
    </source>
</evidence>
<dbReference type="SUPFAM" id="SSF57701">
    <property type="entry name" value="Zn2/Cys6 DNA-binding domain"/>
    <property type="match status" value="1"/>
</dbReference>
<evidence type="ECO:0008006" key="8">
    <source>
        <dbReference type="Google" id="ProtNLM"/>
    </source>
</evidence>
<proteinExistence type="predicted"/>
<evidence type="ECO:0000256" key="2">
    <source>
        <dbReference type="ARBA" id="ARBA00023125"/>
    </source>
</evidence>
<dbReference type="EMBL" id="GG697336">
    <property type="protein sequence ID" value="EFQ26873.1"/>
    <property type="molecule type" value="Genomic_DNA"/>
</dbReference>
<name>E3Q8K2_COLGM</name>
<evidence type="ECO:0000256" key="4">
    <source>
        <dbReference type="ARBA" id="ARBA00023242"/>
    </source>
</evidence>
<dbReference type="GO" id="GO:0008270">
    <property type="term" value="F:zinc ion binding"/>
    <property type="evidence" value="ECO:0007669"/>
    <property type="project" value="InterPro"/>
</dbReference>
<accession>E3Q8K2</accession>
<feature type="compositionally biased region" description="Basic and acidic residues" evidence="5">
    <location>
        <begin position="23"/>
        <end position="52"/>
    </location>
</feature>
<feature type="region of interest" description="Disordered" evidence="5">
    <location>
        <begin position="389"/>
        <end position="411"/>
    </location>
</feature>
<keyword evidence="7" id="KW-1185">Reference proteome</keyword>
<dbReference type="STRING" id="645133.E3Q8K2"/>
<dbReference type="InterPro" id="IPR036864">
    <property type="entry name" value="Zn2-C6_fun-type_DNA-bd_sf"/>
</dbReference>
<dbReference type="RefSeq" id="XP_008090893.1">
    <property type="nucleotide sequence ID" value="XM_008092702.1"/>
</dbReference>
<dbReference type="HOGENOM" id="CLU_008511_1_1_1"/>
<evidence type="ECO:0000256" key="3">
    <source>
        <dbReference type="ARBA" id="ARBA00023163"/>
    </source>
</evidence>
<gene>
    <name evidence="6" type="ORF">GLRG_02044</name>
</gene>
<dbReference type="PANTHER" id="PTHR47424:SF3">
    <property type="entry name" value="REGULATORY PROTEIN GAL4"/>
    <property type="match status" value="1"/>
</dbReference>
<dbReference type="CDD" id="cd12148">
    <property type="entry name" value="fungal_TF_MHR"/>
    <property type="match status" value="1"/>
</dbReference>
<dbReference type="GO" id="GO:0005634">
    <property type="term" value="C:nucleus"/>
    <property type="evidence" value="ECO:0007669"/>
    <property type="project" value="TreeGrafter"/>
</dbReference>
<feature type="compositionally biased region" description="Low complexity" evidence="5">
    <location>
        <begin position="78"/>
        <end position="89"/>
    </location>
</feature>
<dbReference type="InterPro" id="IPR051127">
    <property type="entry name" value="Fungal_SecMet_Regulators"/>
</dbReference>
<dbReference type="PANTHER" id="PTHR47424">
    <property type="entry name" value="REGULATORY PROTEIN GAL4"/>
    <property type="match status" value="1"/>
</dbReference>
<sequence length="452" mass="50791">MEPKPKRIKIDVACEACRRRKAKCDGARPDLRDGCKYSSEAVDKSFPRERTGEVSPSSSGGRLPKSIHTPPDASFVQPLTAPTTRPPATVESTTSPGPYLARRSRFERHPVTPSDASPSVVDSMTTVREDGKVTGSQADYVLPARKQADHLMDLYWYYVDPLYPFLDQQRFEHSYRALFAGTTIDADERIFVSILNLIFALSTQLIECMTPEQRYSSSQAYFERAQDLLQFGLWGSVVRIAQGLGLHLPETSSGLSSESERNLVKRIWHGCLLMDRFLRISEPETTLDEVFRRQAVILRIRLLHARMPLLRPMLACFCLSQSPEPSRVHDDLSSRVVQQCAMPAVFSSLDISRSWNQAMGLLHDHESLSPSARRCTAALQILSTKMFQEQQPQSTSLPNSEVNPAVPSMSNDQQETFDMPFPSMEQDTAFDMDAISFDVSDFSWLNSMPGSL</sequence>
<keyword evidence="3" id="KW-0804">Transcription</keyword>
<keyword evidence="1" id="KW-0805">Transcription regulation</keyword>
<evidence type="ECO:0000313" key="7">
    <source>
        <dbReference type="Proteomes" id="UP000008782"/>
    </source>
</evidence>
<dbReference type="InterPro" id="IPR001138">
    <property type="entry name" value="Zn2Cys6_DnaBD"/>
</dbReference>
<dbReference type="VEuPathDB" id="FungiDB:GLRG_02044"/>
<dbReference type="Gene3D" id="4.10.240.10">
    <property type="entry name" value="Zn(2)-C6 fungal-type DNA-binding domain"/>
    <property type="match status" value="1"/>
</dbReference>
<dbReference type="GO" id="GO:0000435">
    <property type="term" value="P:positive regulation of transcription from RNA polymerase II promoter by galactose"/>
    <property type="evidence" value="ECO:0007669"/>
    <property type="project" value="TreeGrafter"/>
</dbReference>
<keyword evidence="2" id="KW-0238">DNA-binding</keyword>
<organism evidence="7">
    <name type="scientific">Colletotrichum graminicola (strain M1.001 / M2 / FGSC 10212)</name>
    <name type="common">Maize anthracnose fungus</name>
    <name type="synonym">Glomerella graminicola</name>
    <dbReference type="NCBI Taxonomy" id="645133"/>
    <lineage>
        <taxon>Eukaryota</taxon>
        <taxon>Fungi</taxon>
        <taxon>Dikarya</taxon>
        <taxon>Ascomycota</taxon>
        <taxon>Pezizomycotina</taxon>
        <taxon>Sordariomycetes</taxon>
        <taxon>Hypocreomycetidae</taxon>
        <taxon>Glomerellales</taxon>
        <taxon>Glomerellaceae</taxon>
        <taxon>Colletotrichum</taxon>
        <taxon>Colletotrichum graminicola species complex</taxon>
    </lineage>
</organism>
<reference evidence="7" key="1">
    <citation type="journal article" date="2012" name="Nat. Genet.">
        <title>Lifestyle transitions in plant pathogenic Colletotrichum fungi deciphered by genome and transcriptome analyses.</title>
        <authorList>
            <person name="O'Connell R.J."/>
            <person name="Thon M.R."/>
            <person name="Hacquard S."/>
            <person name="Amyotte S.G."/>
            <person name="Kleemann J."/>
            <person name="Torres M.F."/>
            <person name="Damm U."/>
            <person name="Buiate E.A."/>
            <person name="Epstein L."/>
            <person name="Alkan N."/>
            <person name="Altmueller J."/>
            <person name="Alvarado-Balderrama L."/>
            <person name="Bauser C.A."/>
            <person name="Becker C."/>
            <person name="Birren B.W."/>
            <person name="Chen Z."/>
            <person name="Choi J."/>
            <person name="Crouch J.A."/>
            <person name="Duvick J.P."/>
            <person name="Farman M.A."/>
            <person name="Gan P."/>
            <person name="Heiman D."/>
            <person name="Henrissat B."/>
            <person name="Howard R.J."/>
            <person name="Kabbage M."/>
            <person name="Koch C."/>
            <person name="Kracher B."/>
            <person name="Kubo Y."/>
            <person name="Law A.D."/>
            <person name="Lebrun M.-H."/>
            <person name="Lee Y.-H."/>
            <person name="Miyara I."/>
            <person name="Moore N."/>
            <person name="Neumann U."/>
            <person name="Nordstroem K."/>
            <person name="Panaccione D.G."/>
            <person name="Panstruga R."/>
            <person name="Place M."/>
            <person name="Proctor R.H."/>
            <person name="Prusky D."/>
            <person name="Rech G."/>
            <person name="Reinhardt R."/>
            <person name="Rollins J.A."/>
            <person name="Rounsley S."/>
            <person name="Schardl C.L."/>
            <person name="Schwartz D.C."/>
            <person name="Shenoy N."/>
            <person name="Shirasu K."/>
            <person name="Sikhakolli U.R."/>
            <person name="Stueber K."/>
            <person name="Sukno S.A."/>
            <person name="Sweigard J.A."/>
            <person name="Takano Y."/>
            <person name="Takahara H."/>
            <person name="Trail F."/>
            <person name="van der Does H.C."/>
            <person name="Voll L.M."/>
            <person name="Will I."/>
            <person name="Young S."/>
            <person name="Zeng Q."/>
            <person name="Zhang J."/>
            <person name="Zhou S."/>
            <person name="Dickman M.B."/>
            <person name="Schulze-Lefert P."/>
            <person name="Ver Loren van Themaat E."/>
            <person name="Ma L.-J."/>
            <person name="Vaillancourt L.J."/>
        </authorList>
    </citation>
    <scope>NUCLEOTIDE SEQUENCE [LARGE SCALE GENOMIC DNA]</scope>
    <source>
        <strain evidence="7">M1.001 / M2 / FGSC 10212</strain>
    </source>
</reference>
<dbReference type="GeneID" id="24407409"/>
<dbReference type="GO" id="GO:0000978">
    <property type="term" value="F:RNA polymerase II cis-regulatory region sequence-specific DNA binding"/>
    <property type="evidence" value="ECO:0007669"/>
    <property type="project" value="TreeGrafter"/>
</dbReference>
<evidence type="ECO:0000313" key="6">
    <source>
        <dbReference type="EMBL" id="EFQ26873.1"/>
    </source>
</evidence>
<dbReference type="Proteomes" id="UP000008782">
    <property type="component" value="Unassembled WGS sequence"/>
</dbReference>
<dbReference type="CDD" id="cd00067">
    <property type="entry name" value="GAL4"/>
    <property type="match status" value="1"/>
</dbReference>
<dbReference type="GO" id="GO:0000981">
    <property type="term" value="F:DNA-binding transcription factor activity, RNA polymerase II-specific"/>
    <property type="evidence" value="ECO:0007669"/>
    <property type="project" value="InterPro"/>
</dbReference>
<evidence type="ECO:0000256" key="5">
    <source>
        <dbReference type="SAM" id="MobiDB-lite"/>
    </source>
</evidence>
<keyword evidence="4" id="KW-0539">Nucleus</keyword>
<protein>
    <recommendedName>
        <fullName evidence="8">Fungal specific transcription factor domain-containing protein</fullName>
    </recommendedName>
</protein>
<dbReference type="OrthoDB" id="424974at2759"/>
<dbReference type="AlphaFoldDB" id="E3Q8K2"/>
<dbReference type="eggNOG" id="ENOG502RJRW">
    <property type="taxonomic scope" value="Eukaryota"/>
</dbReference>